<feature type="transmembrane region" description="Helical" evidence="7">
    <location>
        <begin position="185"/>
        <end position="202"/>
    </location>
</feature>
<dbReference type="InterPro" id="IPR018480">
    <property type="entry name" value="PNAcMuramoyl-5peptid_Trfase_CS"/>
</dbReference>
<dbReference type="GO" id="GO:0005886">
    <property type="term" value="C:plasma membrane"/>
    <property type="evidence" value="ECO:0007669"/>
    <property type="project" value="UniProtKB-SubCell"/>
</dbReference>
<organism evidence="9 11">
    <name type="scientific">Candidatus Methanofastidiosum methylothiophilum</name>
    <dbReference type="NCBI Taxonomy" id="1705564"/>
    <lineage>
        <taxon>Archaea</taxon>
        <taxon>Methanobacteriati</taxon>
        <taxon>Methanobacteriota</taxon>
        <taxon>Stenosarchaea group</taxon>
        <taxon>Candidatus Methanofastidiosia</taxon>
        <taxon>Candidatus Methanofastidiosales</taxon>
        <taxon>Candidatus Methanofastidiosaceae</taxon>
        <taxon>Candidatus Methanofastidiosum</taxon>
    </lineage>
</organism>
<evidence type="ECO:0000313" key="11">
    <source>
        <dbReference type="Proteomes" id="UP000091929"/>
    </source>
</evidence>
<comment type="caution">
    <text evidence="9">The sequence shown here is derived from an EMBL/GenBank/DDBJ whole genome shotgun (WGS) entry which is preliminary data.</text>
</comment>
<dbReference type="InterPro" id="IPR000715">
    <property type="entry name" value="Glycosyl_transferase_4"/>
</dbReference>
<keyword evidence="3 9" id="KW-0808">Transferase</keyword>
<proteinExistence type="predicted"/>
<keyword evidence="4 7" id="KW-0812">Transmembrane</keyword>
<evidence type="ECO:0000313" key="9">
    <source>
        <dbReference type="EMBL" id="KYC47424.1"/>
    </source>
</evidence>
<dbReference type="GO" id="GO:0071555">
    <property type="term" value="P:cell wall organization"/>
    <property type="evidence" value="ECO:0007669"/>
    <property type="project" value="TreeGrafter"/>
</dbReference>
<feature type="transmembrane region" description="Helical" evidence="7">
    <location>
        <begin position="209"/>
        <end position="228"/>
    </location>
</feature>
<dbReference type="GO" id="GO:0044038">
    <property type="term" value="P:cell wall macromolecule biosynthetic process"/>
    <property type="evidence" value="ECO:0007669"/>
    <property type="project" value="TreeGrafter"/>
</dbReference>
<keyword evidence="6 7" id="KW-0472">Membrane</keyword>
<dbReference type="Proteomes" id="UP000091929">
    <property type="component" value="Unassembled WGS sequence"/>
</dbReference>
<dbReference type="AlphaFoldDB" id="A0A150IRY1"/>
<dbReference type="PATRIC" id="fig|1706438.3.peg.1388"/>
<accession>A0A150IRY1</accession>
<dbReference type="GO" id="GO:0016780">
    <property type="term" value="F:phosphotransferase activity, for other substituted phosphate groups"/>
    <property type="evidence" value="ECO:0007669"/>
    <property type="project" value="InterPro"/>
</dbReference>
<keyword evidence="5 7" id="KW-1133">Transmembrane helix</keyword>
<reference evidence="11 12" key="1">
    <citation type="journal article" date="2016" name="ISME J.">
        <title>Chasing the elusive Euryarchaeota class WSA2: genomes reveal a uniquely fastidious methyl-reducing methanogen.</title>
        <authorList>
            <person name="Nobu M.K."/>
            <person name="Narihiro T."/>
            <person name="Kuroda K."/>
            <person name="Mei R."/>
            <person name="Liu W.T."/>
        </authorList>
    </citation>
    <scope>NUCLEOTIDE SEQUENCE [LARGE SCALE GENOMIC DNA]</scope>
    <source>
        <strain evidence="8">B03fssc0709_Meth_Bin005</strain>
        <strain evidence="9">B15fssc0709_Meth_Bin003</strain>
        <strain evidence="10">BMIXfssc0709_Meth_Bin006</strain>
    </source>
</reference>
<evidence type="ECO:0000313" key="8">
    <source>
        <dbReference type="EMBL" id="KYC45164.1"/>
    </source>
</evidence>
<protein>
    <submittedName>
        <fullName evidence="9">Phospho-N-acetylmuramoyl-pentapeptide-transferase</fullName>
    </submittedName>
</protein>
<dbReference type="Proteomes" id="UP000092401">
    <property type="component" value="Unassembled WGS sequence"/>
</dbReference>
<accession>A0A150IXL4</accession>
<name>A0A150IRY1_9EURY</name>
<dbReference type="Pfam" id="PF00953">
    <property type="entry name" value="Glycos_transf_4"/>
    <property type="match status" value="1"/>
</dbReference>
<evidence type="ECO:0000256" key="7">
    <source>
        <dbReference type="SAM" id="Phobius"/>
    </source>
</evidence>
<keyword evidence="2" id="KW-1003">Cell membrane</keyword>
<dbReference type="EMBL" id="LNGE01000027">
    <property type="protein sequence ID" value="KYC45164.1"/>
    <property type="molecule type" value="Genomic_DNA"/>
</dbReference>
<dbReference type="PANTHER" id="PTHR22926">
    <property type="entry name" value="PHOSPHO-N-ACETYLMURAMOYL-PENTAPEPTIDE-TRANSFERASE"/>
    <property type="match status" value="1"/>
</dbReference>
<dbReference type="EMBL" id="LNGF01000024">
    <property type="protein sequence ID" value="KYC47424.1"/>
    <property type="molecule type" value="Genomic_DNA"/>
</dbReference>
<feature type="transmembrane region" description="Helical" evidence="7">
    <location>
        <begin position="104"/>
        <end position="128"/>
    </location>
</feature>
<accession>A0A150IKH2</accession>
<dbReference type="PATRIC" id="fig|1706437.3.peg.1204"/>
<evidence type="ECO:0000256" key="2">
    <source>
        <dbReference type="ARBA" id="ARBA00022475"/>
    </source>
</evidence>
<evidence type="ECO:0000313" key="10">
    <source>
        <dbReference type="EMBL" id="KYC49608.1"/>
    </source>
</evidence>
<feature type="transmembrane region" description="Helical" evidence="7">
    <location>
        <begin position="234"/>
        <end position="253"/>
    </location>
</feature>
<evidence type="ECO:0000256" key="6">
    <source>
        <dbReference type="ARBA" id="ARBA00023136"/>
    </source>
</evidence>
<evidence type="ECO:0000256" key="5">
    <source>
        <dbReference type="ARBA" id="ARBA00022989"/>
    </source>
</evidence>
<feature type="transmembrane region" description="Helical" evidence="7">
    <location>
        <begin position="160"/>
        <end position="179"/>
    </location>
</feature>
<evidence type="ECO:0000256" key="4">
    <source>
        <dbReference type="ARBA" id="ARBA00022692"/>
    </source>
</evidence>
<evidence type="ECO:0000313" key="12">
    <source>
        <dbReference type="Proteomes" id="UP000092401"/>
    </source>
</evidence>
<feature type="transmembrane region" description="Helical" evidence="7">
    <location>
        <begin position="295"/>
        <end position="315"/>
    </location>
</feature>
<evidence type="ECO:0000256" key="1">
    <source>
        <dbReference type="ARBA" id="ARBA00004651"/>
    </source>
</evidence>
<feature type="transmembrane region" description="Helical" evidence="7">
    <location>
        <begin position="46"/>
        <end position="70"/>
    </location>
</feature>
<dbReference type="EMBL" id="LNJC01000031">
    <property type="protein sequence ID" value="KYC49608.1"/>
    <property type="molecule type" value="Genomic_DNA"/>
</dbReference>
<feature type="transmembrane region" description="Helical" evidence="7">
    <location>
        <begin position="6"/>
        <end position="26"/>
    </location>
</feature>
<sequence length="317" mass="35920">MQTYLTFFISITTSFLITFLLIPRFIEKFIEEGHVVNDYYKIKKTIVPTMGGLPILMGVLSSLIIFQLIFPKVEELLIFYFVIFIYAIFGLVDDLVNVGRKIKLIAPFFLAFPIALLNLDTNLSLIFIEIELGILFSYIIAPLYVMVVSNLVNMHSGFNGVSGGTTTILLAFSAIASFIKYDYLGLVYVAPILGAMVAFMYFNKYPSKIFLGNVGTLMIGAALGGFIIFQNMEIFGVIILIPHIINFLMFVYWKIRGYPHIKFGKVDEKGILHVPNNLTLKWFFPYYFPMTEKKAVILCYLFSILSGIAGIIYILPK</sequence>
<dbReference type="PATRIC" id="fig|1706436.3.peg.1099"/>
<evidence type="ECO:0000256" key="3">
    <source>
        <dbReference type="ARBA" id="ARBA00022679"/>
    </source>
</evidence>
<dbReference type="PANTHER" id="PTHR22926:SF3">
    <property type="entry name" value="UNDECAPRENYL-PHOSPHATE ALPHA-N-ACETYLGLUCOSAMINYL 1-PHOSPHATE TRANSFERASE"/>
    <property type="match status" value="1"/>
</dbReference>
<dbReference type="PROSITE" id="PS01347">
    <property type="entry name" value="MRAY_1"/>
    <property type="match status" value="1"/>
</dbReference>
<feature type="transmembrane region" description="Helical" evidence="7">
    <location>
        <begin position="76"/>
        <end position="92"/>
    </location>
</feature>
<gene>
    <name evidence="8" type="ORF">APG10_01082</name>
    <name evidence="9" type="ORF">APG11_01195</name>
    <name evidence="10" type="ORF">APG12_01382</name>
</gene>
<dbReference type="Proteomes" id="UP000092403">
    <property type="component" value="Unassembled WGS sequence"/>
</dbReference>
<feature type="transmembrane region" description="Helical" evidence="7">
    <location>
        <begin position="134"/>
        <end position="153"/>
    </location>
</feature>
<comment type="subcellular location">
    <subcellularLocation>
        <location evidence="1">Cell membrane</location>
        <topology evidence="1">Multi-pass membrane protein</topology>
    </subcellularLocation>
</comment>